<dbReference type="AlphaFoldDB" id="X0TSH7"/>
<gene>
    <name evidence="1" type="ORF">S01H1_19747</name>
</gene>
<organism evidence="1">
    <name type="scientific">marine sediment metagenome</name>
    <dbReference type="NCBI Taxonomy" id="412755"/>
    <lineage>
        <taxon>unclassified sequences</taxon>
        <taxon>metagenomes</taxon>
        <taxon>ecological metagenomes</taxon>
    </lineage>
</organism>
<sequence>MQEAILKPVIQCRVAPSLGELEGTHQEVWGTSDALWTDRDTVYMGLYGLNDFNTLWRQEGKKYILWCGSDITHFVNGYWLDDVGNIRVDPKPLADWIEKNCESWVENEVERVALEDIGITAKICPSFMGDVEDYEIEYEHTERPQVYLSCSGDNFELYGWYIVEQIANQCDVDFHLYGSDNWKTQHSNVFVHGRVPKEQMNEEIKK</sequence>
<dbReference type="EMBL" id="BARS01010708">
    <property type="protein sequence ID" value="GAF96503.1"/>
    <property type="molecule type" value="Genomic_DNA"/>
</dbReference>
<protein>
    <submittedName>
        <fullName evidence="1">Uncharacterized protein</fullName>
    </submittedName>
</protein>
<name>X0TSH7_9ZZZZ</name>
<proteinExistence type="predicted"/>
<reference evidence="1" key="1">
    <citation type="journal article" date="2014" name="Front. Microbiol.">
        <title>High frequency of phylogenetically diverse reductive dehalogenase-homologous genes in deep subseafloor sedimentary metagenomes.</title>
        <authorList>
            <person name="Kawai M."/>
            <person name="Futagami T."/>
            <person name="Toyoda A."/>
            <person name="Takaki Y."/>
            <person name="Nishi S."/>
            <person name="Hori S."/>
            <person name="Arai W."/>
            <person name="Tsubouchi T."/>
            <person name="Morono Y."/>
            <person name="Uchiyama I."/>
            <person name="Ito T."/>
            <person name="Fujiyama A."/>
            <person name="Inagaki F."/>
            <person name="Takami H."/>
        </authorList>
    </citation>
    <scope>NUCLEOTIDE SEQUENCE</scope>
    <source>
        <strain evidence="1">Expedition CK06-06</strain>
    </source>
</reference>
<feature type="non-terminal residue" evidence="1">
    <location>
        <position position="206"/>
    </location>
</feature>
<evidence type="ECO:0000313" key="1">
    <source>
        <dbReference type="EMBL" id="GAF96503.1"/>
    </source>
</evidence>
<comment type="caution">
    <text evidence="1">The sequence shown here is derived from an EMBL/GenBank/DDBJ whole genome shotgun (WGS) entry which is preliminary data.</text>
</comment>
<accession>X0TSH7</accession>